<evidence type="ECO:0000256" key="5">
    <source>
        <dbReference type="ARBA" id="ARBA00023002"/>
    </source>
</evidence>
<dbReference type="SUPFAM" id="SSF53213">
    <property type="entry name" value="LigB-like"/>
    <property type="match status" value="1"/>
</dbReference>
<organism evidence="7 8">
    <name type="scientific">Fodinicurvata halophila</name>
    <dbReference type="NCBI Taxonomy" id="1419723"/>
    <lineage>
        <taxon>Bacteria</taxon>
        <taxon>Pseudomonadati</taxon>
        <taxon>Pseudomonadota</taxon>
        <taxon>Alphaproteobacteria</taxon>
        <taxon>Rhodospirillales</taxon>
        <taxon>Rhodovibrionaceae</taxon>
        <taxon>Fodinicurvata</taxon>
    </lineage>
</organism>
<dbReference type="Gene3D" id="3.40.830.10">
    <property type="entry name" value="LigB-like"/>
    <property type="match status" value="1"/>
</dbReference>
<evidence type="ECO:0000256" key="3">
    <source>
        <dbReference type="ARBA" id="ARBA00022723"/>
    </source>
</evidence>
<dbReference type="RefSeq" id="WP_382421556.1">
    <property type="nucleotide sequence ID" value="NZ_JBHSCW010000003.1"/>
</dbReference>
<dbReference type="EMBL" id="JBHSCW010000003">
    <property type="protein sequence ID" value="MFC4351219.1"/>
    <property type="molecule type" value="Genomic_DNA"/>
</dbReference>
<evidence type="ECO:0000256" key="4">
    <source>
        <dbReference type="ARBA" id="ARBA00022833"/>
    </source>
</evidence>
<dbReference type="InterPro" id="IPR004183">
    <property type="entry name" value="Xdiol_dOase_suB"/>
</dbReference>
<comment type="caution">
    <text evidence="7">The sequence shown here is derived from an EMBL/GenBank/DDBJ whole genome shotgun (WGS) entry which is preliminary data.</text>
</comment>
<evidence type="ECO:0000313" key="7">
    <source>
        <dbReference type="EMBL" id="MFC4351219.1"/>
    </source>
</evidence>
<evidence type="ECO:0000259" key="6">
    <source>
        <dbReference type="Pfam" id="PF02900"/>
    </source>
</evidence>
<evidence type="ECO:0000256" key="1">
    <source>
        <dbReference type="ARBA" id="ARBA00001947"/>
    </source>
</evidence>
<dbReference type="GO" id="GO:0051213">
    <property type="term" value="F:dioxygenase activity"/>
    <property type="evidence" value="ECO:0007669"/>
    <property type="project" value="UniProtKB-KW"/>
</dbReference>
<dbReference type="PANTHER" id="PTHR30096:SF0">
    <property type="entry name" value="4,5-DOPA DIOXYGENASE EXTRADIOL-LIKE PROTEIN"/>
    <property type="match status" value="1"/>
</dbReference>
<dbReference type="PIRSF" id="PIRSF006157">
    <property type="entry name" value="Doxgns_DODA"/>
    <property type="match status" value="1"/>
</dbReference>
<accession>A0ABV8UJJ0</accession>
<reference evidence="8" key="1">
    <citation type="journal article" date="2019" name="Int. J. Syst. Evol. Microbiol.">
        <title>The Global Catalogue of Microorganisms (GCM) 10K type strain sequencing project: providing services to taxonomists for standard genome sequencing and annotation.</title>
        <authorList>
            <consortium name="The Broad Institute Genomics Platform"/>
            <consortium name="The Broad Institute Genome Sequencing Center for Infectious Disease"/>
            <person name="Wu L."/>
            <person name="Ma J."/>
        </authorList>
    </citation>
    <scope>NUCLEOTIDE SEQUENCE [LARGE SCALE GENOMIC DNA]</scope>
    <source>
        <strain evidence="8">CECT 8472</strain>
    </source>
</reference>
<sequence length="260" mass="28268">MTQPAALFVSHGAPTLPLEDDNPAREFLRALGRDLRKGTPPNGILVISAHWETEAPTVSLAEQPETIHDFHGFPEALYRMDYPVPGAPLLARRVQALLKSKGMQVESDPSRGLDHGAWVPLNEMFPEARIPVTQLSVMPGQSASAHYAIGEALQPLKEEGILILASGGAVHNLMQYRRDPVNVADWARSFDDYLAECVTAGDVQGLLDPVSHPEIAKAHPTDEHFLPFFVALGAAGDKKGDVLHRSFSHGSLSMASYGWD</sequence>
<dbReference type="Proteomes" id="UP001595799">
    <property type="component" value="Unassembled WGS sequence"/>
</dbReference>
<evidence type="ECO:0000256" key="2">
    <source>
        <dbReference type="ARBA" id="ARBA00007581"/>
    </source>
</evidence>
<protein>
    <submittedName>
        <fullName evidence="7">DODA-type extradiol aromatic ring-opening family dioxygenase</fullName>
        <ecNumber evidence="7">1.13.-.-</ecNumber>
    </submittedName>
</protein>
<keyword evidence="8" id="KW-1185">Reference proteome</keyword>
<gene>
    <name evidence="7" type="ORF">ACFOW6_06635</name>
</gene>
<keyword evidence="4" id="KW-0862">Zinc</keyword>
<feature type="domain" description="Extradiol ring-cleavage dioxygenase class III enzyme subunit B" evidence="6">
    <location>
        <begin position="6"/>
        <end position="258"/>
    </location>
</feature>
<keyword evidence="7" id="KW-0223">Dioxygenase</keyword>
<dbReference type="InterPro" id="IPR014436">
    <property type="entry name" value="Extradiol_dOase_DODA"/>
</dbReference>
<comment type="similarity">
    <text evidence="2">Belongs to the DODA-type extradiol aromatic ring-opening dioxygenase family.</text>
</comment>
<comment type="cofactor">
    <cofactor evidence="1">
        <name>Zn(2+)</name>
        <dbReference type="ChEBI" id="CHEBI:29105"/>
    </cofactor>
</comment>
<keyword evidence="3" id="KW-0479">Metal-binding</keyword>
<proteinExistence type="inferred from homology"/>
<evidence type="ECO:0000313" key="8">
    <source>
        <dbReference type="Proteomes" id="UP001595799"/>
    </source>
</evidence>
<keyword evidence="5 7" id="KW-0560">Oxidoreductase</keyword>
<name>A0ABV8UJJ0_9PROT</name>
<dbReference type="EC" id="1.13.-.-" evidence="7"/>
<dbReference type="CDD" id="cd07363">
    <property type="entry name" value="45_DOPA_Dioxygenase"/>
    <property type="match status" value="1"/>
</dbReference>
<dbReference type="Pfam" id="PF02900">
    <property type="entry name" value="LigB"/>
    <property type="match status" value="1"/>
</dbReference>
<dbReference type="PANTHER" id="PTHR30096">
    <property type="entry name" value="4,5-DOPA DIOXYGENASE EXTRADIOL-LIKE PROTEIN"/>
    <property type="match status" value="1"/>
</dbReference>